<dbReference type="Proteomes" id="UP001342314">
    <property type="component" value="Unassembled WGS sequence"/>
</dbReference>
<keyword evidence="2" id="KW-0472">Membrane</keyword>
<sequence length="354" mass="38661">MATVSDPHRPSTPTSPPRPPAPAHSKIPRRRPSTHLAHPPHSPASPPRRAVSTPVSSAPSSPVKAHARRSSRTTLHFTDLPSASLAAASPTAIQDRRRPSVETGLGARDDAAAAKPEMRRTPSLSIYIPSAPSPSPAAAAVDCPASSSPSTRPPRSALGPRTPHTPSAASHSRRSSAQYPHPQRLPRTPYPKRPPMSERHPSASTMATYTSFDLQAPRTPGEEDEERAREREKGPRAAARRWWRAAWFGRQADGAEEEGGGDRGDVAGRARSWDDDDEEQRVGERTALLDPSRAGEENPSERRRARLRYIWGEVVCYAKHMLPPIFVFVVLVLVVALLAYKQAVHRIIHPPKQP</sequence>
<gene>
    <name evidence="3" type="ORF">Rhopal_004907-T1</name>
</gene>
<feature type="compositionally biased region" description="Basic and acidic residues" evidence="1">
    <location>
        <begin position="107"/>
        <end position="120"/>
    </location>
</feature>
<protein>
    <submittedName>
        <fullName evidence="3">Uncharacterized protein</fullName>
    </submittedName>
</protein>
<evidence type="ECO:0000313" key="4">
    <source>
        <dbReference type="Proteomes" id="UP001342314"/>
    </source>
</evidence>
<accession>A0AAV5GS59</accession>
<feature type="compositionally biased region" description="Basic and acidic residues" evidence="1">
    <location>
        <begin position="260"/>
        <end position="273"/>
    </location>
</feature>
<feature type="compositionally biased region" description="Polar residues" evidence="1">
    <location>
        <begin position="202"/>
        <end position="213"/>
    </location>
</feature>
<keyword evidence="4" id="KW-1185">Reference proteome</keyword>
<comment type="caution">
    <text evidence="3">The sequence shown here is derived from an EMBL/GenBank/DDBJ whole genome shotgun (WGS) entry which is preliminary data.</text>
</comment>
<feature type="transmembrane region" description="Helical" evidence="2">
    <location>
        <begin position="321"/>
        <end position="340"/>
    </location>
</feature>
<keyword evidence="2" id="KW-0812">Transmembrane</keyword>
<evidence type="ECO:0000313" key="3">
    <source>
        <dbReference type="EMBL" id="GJN91882.1"/>
    </source>
</evidence>
<feature type="compositionally biased region" description="Low complexity" evidence="1">
    <location>
        <begin position="136"/>
        <end position="157"/>
    </location>
</feature>
<reference evidence="3 4" key="1">
    <citation type="submission" date="2021-12" db="EMBL/GenBank/DDBJ databases">
        <title>High titer production of polyol ester of fatty acids by Rhodotorula paludigena BS15 towards product separation-free biomass refinery.</title>
        <authorList>
            <person name="Mano J."/>
            <person name="Ono H."/>
            <person name="Tanaka T."/>
            <person name="Naito K."/>
            <person name="Sushida H."/>
            <person name="Ike M."/>
            <person name="Tokuyasu K."/>
            <person name="Kitaoka M."/>
        </authorList>
    </citation>
    <scope>NUCLEOTIDE SEQUENCE [LARGE SCALE GENOMIC DNA]</scope>
    <source>
        <strain evidence="3 4">BS15</strain>
    </source>
</reference>
<feature type="compositionally biased region" description="Basic and acidic residues" evidence="1">
    <location>
        <begin position="226"/>
        <end position="235"/>
    </location>
</feature>
<feature type="compositionally biased region" description="Low complexity" evidence="1">
    <location>
        <begin position="47"/>
        <end position="64"/>
    </location>
</feature>
<evidence type="ECO:0000256" key="2">
    <source>
        <dbReference type="SAM" id="Phobius"/>
    </source>
</evidence>
<feature type="compositionally biased region" description="Low complexity" evidence="1">
    <location>
        <begin position="80"/>
        <end position="90"/>
    </location>
</feature>
<feature type="region of interest" description="Disordered" evidence="1">
    <location>
        <begin position="1"/>
        <end position="236"/>
    </location>
</feature>
<dbReference type="AlphaFoldDB" id="A0AAV5GS59"/>
<proteinExistence type="predicted"/>
<keyword evidence="2" id="KW-1133">Transmembrane helix</keyword>
<feature type="compositionally biased region" description="Pro residues" evidence="1">
    <location>
        <begin position="13"/>
        <end position="22"/>
    </location>
</feature>
<organism evidence="3 4">
    <name type="scientific">Rhodotorula paludigena</name>
    <dbReference type="NCBI Taxonomy" id="86838"/>
    <lineage>
        <taxon>Eukaryota</taxon>
        <taxon>Fungi</taxon>
        <taxon>Dikarya</taxon>
        <taxon>Basidiomycota</taxon>
        <taxon>Pucciniomycotina</taxon>
        <taxon>Microbotryomycetes</taxon>
        <taxon>Sporidiobolales</taxon>
        <taxon>Sporidiobolaceae</taxon>
        <taxon>Rhodotorula</taxon>
    </lineage>
</organism>
<name>A0AAV5GS59_9BASI</name>
<feature type="region of interest" description="Disordered" evidence="1">
    <location>
        <begin position="253"/>
        <end position="299"/>
    </location>
</feature>
<dbReference type="EMBL" id="BQKY01000009">
    <property type="protein sequence ID" value="GJN91882.1"/>
    <property type="molecule type" value="Genomic_DNA"/>
</dbReference>
<evidence type="ECO:0000256" key="1">
    <source>
        <dbReference type="SAM" id="MobiDB-lite"/>
    </source>
</evidence>